<dbReference type="Proteomes" id="UP000217895">
    <property type="component" value="Chromosome"/>
</dbReference>
<dbReference type="PANTHER" id="PTHR43648">
    <property type="entry name" value="ELECTRON TRANSFER FLAVOPROTEIN BETA SUBUNIT LYSINE METHYLTRANSFERASE"/>
    <property type="match status" value="1"/>
</dbReference>
<evidence type="ECO:0000313" key="3">
    <source>
        <dbReference type="EMBL" id="BAY58665.1"/>
    </source>
</evidence>
<dbReference type="GO" id="GO:0032259">
    <property type="term" value="P:methylation"/>
    <property type="evidence" value="ECO:0007669"/>
    <property type="project" value="UniProtKB-KW"/>
</dbReference>
<dbReference type="AlphaFoldDB" id="A0A1Z4JPG3"/>
<dbReference type="CDD" id="cd02440">
    <property type="entry name" value="AdoMet_MTases"/>
    <property type="match status" value="1"/>
</dbReference>
<proteinExistence type="predicted"/>
<keyword evidence="4" id="KW-1185">Reference proteome</keyword>
<organism evidence="3 4">
    <name type="scientific">Leptolyngbya boryana NIES-2135</name>
    <dbReference type="NCBI Taxonomy" id="1973484"/>
    <lineage>
        <taxon>Bacteria</taxon>
        <taxon>Bacillati</taxon>
        <taxon>Cyanobacteriota</taxon>
        <taxon>Cyanophyceae</taxon>
        <taxon>Leptolyngbyales</taxon>
        <taxon>Leptolyngbyaceae</taxon>
        <taxon>Leptolyngbya group</taxon>
        <taxon>Leptolyngbya</taxon>
    </lineage>
</organism>
<protein>
    <submittedName>
        <fullName evidence="3">Ribosomal L11 methyltransferase</fullName>
    </submittedName>
</protein>
<evidence type="ECO:0000313" key="4">
    <source>
        <dbReference type="Proteomes" id="UP000217895"/>
    </source>
</evidence>
<dbReference type="Pfam" id="PF06325">
    <property type="entry name" value="PrmA"/>
    <property type="match status" value="1"/>
</dbReference>
<reference evidence="3 4" key="1">
    <citation type="submission" date="2017-06" db="EMBL/GenBank/DDBJ databases">
        <title>Genome sequencing of cyanobaciteial culture collection at National Institute for Environmental Studies (NIES).</title>
        <authorList>
            <person name="Hirose Y."/>
            <person name="Shimura Y."/>
            <person name="Fujisawa T."/>
            <person name="Nakamura Y."/>
            <person name="Kawachi M."/>
        </authorList>
    </citation>
    <scope>NUCLEOTIDE SEQUENCE [LARGE SCALE GENOMIC DNA]</scope>
    <source>
        <strain evidence="3 4">NIES-2135</strain>
    </source>
</reference>
<name>A0A1Z4JPG3_LEPBY</name>
<dbReference type="GO" id="GO:0008276">
    <property type="term" value="F:protein methyltransferase activity"/>
    <property type="evidence" value="ECO:0007669"/>
    <property type="project" value="InterPro"/>
</dbReference>
<keyword evidence="1 3" id="KW-0489">Methyltransferase</keyword>
<accession>A0A1Z4JPG3</accession>
<dbReference type="PANTHER" id="PTHR43648:SF1">
    <property type="entry name" value="ELECTRON TRANSFER FLAVOPROTEIN BETA SUBUNIT LYSINE METHYLTRANSFERASE"/>
    <property type="match status" value="1"/>
</dbReference>
<evidence type="ECO:0000256" key="2">
    <source>
        <dbReference type="ARBA" id="ARBA00022679"/>
    </source>
</evidence>
<dbReference type="InterPro" id="IPR029063">
    <property type="entry name" value="SAM-dependent_MTases_sf"/>
</dbReference>
<dbReference type="InterPro" id="IPR050078">
    <property type="entry name" value="Ribosomal_L11_MeTrfase_PrmA"/>
</dbReference>
<gene>
    <name evidence="3" type="ORF">NIES2135_55380</name>
</gene>
<keyword evidence="2 3" id="KW-0808">Transferase</keyword>
<evidence type="ECO:0000256" key="1">
    <source>
        <dbReference type="ARBA" id="ARBA00022603"/>
    </source>
</evidence>
<dbReference type="SUPFAM" id="SSF53335">
    <property type="entry name" value="S-adenosyl-L-methionine-dependent methyltransferases"/>
    <property type="match status" value="1"/>
</dbReference>
<sequence length="290" mass="31759">MSLIELSLDATEEAIDWIRSLLATVNYTGELQIEKGESPWAFHVRFYLSDRTKLNQIEQALSSLYRTGMTTELETAIVEQKIESTAESYRIGNRFVIGSANQTDDIALNIQESLAFGSGFHPATILSLRLIERHVTPGLEVLDLGCGSGILSVAIAKLGAKVLAIDNDAIAVEATQTAVEQNTVQDLVTVQLASLGKGSELGHWMGGETGEVSEIEPNENFDLIVANVFARILIRLSEDLRKAVRSPGRLILAGFTIEYEEELTETLGALGFELCDRLQEGDWIALAYQT</sequence>
<dbReference type="EMBL" id="AP018203">
    <property type="protein sequence ID" value="BAY58665.1"/>
    <property type="molecule type" value="Genomic_DNA"/>
</dbReference>
<dbReference type="Gene3D" id="3.40.50.150">
    <property type="entry name" value="Vaccinia Virus protein VP39"/>
    <property type="match status" value="1"/>
</dbReference>